<protein>
    <submittedName>
        <fullName evidence="3">Uncharacterized protein</fullName>
    </submittedName>
</protein>
<feature type="region of interest" description="Disordered" evidence="1">
    <location>
        <begin position="1"/>
        <end position="23"/>
    </location>
</feature>
<feature type="transmembrane region" description="Helical" evidence="2">
    <location>
        <begin position="692"/>
        <end position="713"/>
    </location>
</feature>
<dbReference type="EMBL" id="JAPTMY010000028">
    <property type="protein sequence ID" value="MCZ0858742.1"/>
    <property type="molecule type" value="Genomic_DNA"/>
</dbReference>
<feature type="transmembrane region" description="Helical" evidence="2">
    <location>
        <begin position="439"/>
        <end position="462"/>
    </location>
</feature>
<accession>A0ABT4IAG9</accession>
<feature type="transmembrane region" description="Helical" evidence="2">
    <location>
        <begin position="669"/>
        <end position="686"/>
    </location>
</feature>
<feature type="transmembrane region" description="Helical" evidence="2">
    <location>
        <begin position="771"/>
        <end position="790"/>
    </location>
</feature>
<feature type="transmembrane region" description="Helical" evidence="2">
    <location>
        <begin position="42"/>
        <end position="61"/>
    </location>
</feature>
<name>A0ABT4IAG9_9ACTO</name>
<sequence length="898" mass="96117">MSPSADIGRSRAGGGAGGSWRQAPTEKVYSCDRADRDRGIEAWAGSTLGTLDVLFTLNAVFRSVGPYTVILLFCGCALILYGAGRFVLRGQVRESPGRWRLGTDSVEFGPCWGFLLWEQMPPAMVVAGAVVVLRMPVPSGVTHSGTSRALPLVLAVLCGAAITWATMPVNPPQKPELILEPLGMWLWPDGRYRAFIPWELEPVVAGRARHGTQVCAVITLDAGPPAYFPIFPIPLGYVQLQRVVEFYSTHPELRDELAAEAGLERVRTLMYTPVWRVEEDLPPAPAVPSQEPAALYEAFTPIDDTDDVDDAAAAVSDAVADTGGAAPTSSPVPRSRPARKNRVLAPTRPQPPSGAIDCEKADGRRNGAPLRSLFYAVIVFVVLAHYAAGDNISVLAFLGSGVILVLLLHALLLLGMRISIALASRRWGRCSEGIALPRFWIFPAAKHLGALLLAALGLFSAWSVLFDRDVLEDLPIPSLCAATACIVVAVVTWRRTPRPRLGSEIILGPAGLRVAPGTRHEASFLWTDGPRVVGAVRFGSALVITPDSSTAPVPVRMGTVPLTYVQLQRVVEFYSTHPELRDELAAEAGLERVRTLMSVPVWQIEEEESLPLPSACAHRPAASNKACAPGDDGGSAEVSPAVVLEPPIPPGALDCARADRRRMAAPRRTLVGALGILAALIAVLAAELRTTMIFLLVATFILMLLRAAALYVFRSPLEHADEQWVLSDSGVALPSLWASPLATRMGAAALLLTGLFSFSVAAAAIPHEERLRVPSMAAAVVCVVVACMVWSGTRRPHGGPEILLDPRGARFAPGTGREVVLAWDGHPCVVGVSRGQMLVGLLCDPGAGLVRLPMDALTAGCTQLRQVMELYSTRPELRRELAAEAGLERVRTLMRAPV</sequence>
<dbReference type="Proteomes" id="UP001072034">
    <property type="component" value="Unassembled WGS sequence"/>
</dbReference>
<evidence type="ECO:0000313" key="3">
    <source>
        <dbReference type="EMBL" id="MCZ0858742.1"/>
    </source>
</evidence>
<proteinExistence type="predicted"/>
<evidence type="ECO:0000313" key="4">
    <source>
        <dbReference type="Proteomes" id="UP001072034"/>
    </source>
</evidence>
<comment type="caution">
    <text evidence="3">The sequence shown here is derived from an EMBL/GenBank/DDBJ whole genome shotgun (WGS) entry which is preliminary data.</text>
</comment>
<keyword evidence="2" id="KW-1133">Transmembrane helix</keyword>
<gene>
    <name evidence="3" type="ORF">OHJ16_11890</name>
</gene>
<reference evidence="3" key="1">
    <citation type="submission" date="2022-10" db="EMBL/GenBank/DDBJ databases">
        <title>Genome sequence of Actinomyces israelii ATCC 10048.</title>
        <authorList>
            <person name="Watt R.M."/>
            <person name="Tong W.M."/>
        </authorList>
    </citation>
    <scope>NUCLEOTIDE SEQUENCE</scope>
    <source>
        <strain evidence="3">ATCC 10048</strain>
    </source>
</reference>
<feature type="transmembrane region" description="Helical" evidence="2">
    <location>
        <begin position="394"/>
        <end position="418"/>
    </location>
</feature>
<feature type="region of interest" description="Disordered" evidence="1">
    <location>
        <begin position="319"/>
        <end position="361"/>
    </location>
</feature>
<keyword evidence="4" id="KW-1185">Reference proteome</keyword>
<keyword evidence="2" id="KW-0812">Transmembrane</keyword>
<organism evidence="3 4">
    <name type="scientific">Actinomyces israelii</name>
    <dbReference type="NCBI Taxonomy" id="1659"/>
    <lineage>
        <taxon>Bacteria</taxon>
        <taxon>Bacillati</taxon>
        <taxon>Actinomycetota</taxon>
        <taxon>Actinomycetes</taxon>
        <taxon>Actinomycetales</taxon>
        <taxon>Actinomycetaceae</taxon>
        <taxon>Actinomyces</taxon>
    </lineage>
</organism>
<feature type="transmembrane region" description="Helical" evidence="2">
    <location>
        <begin position="67"/>
        <end position="88"/>
    </location>
</feature>
<feature type="transmembrane region" description="Helical" evidence="2">
    <location>
        <begin position="474"/>
        <end position="493"/>
    </location>
</feature>
<evidence type="ECO:0000256" key="1">
    <source>
        <dbReference type="SAM" id="MobiDB-lite"/>
    </source>
</evidence>
<dbReference type="RefSeq" id="WP_268918074.1">
    <property type="nucleotide sequence ID" value="NZ_JAPTMY010000028.1"/>
</dbReference>
<feature type="transmembrane region" description="Helical" evidence="2">
    <location>
        <begin position="370"/>
        <end position="388"/>
    </location>
</feature>
<keyword evidence="2" id="KW-0472">Membrane</keyword>
<feature type="transmembrane region" description="Helical" evidence="2">
    <location>
        <begin position="745"/>
        <end position="765"/>
    </location>
</feature>
<evidence type="ECO:0000256" key="2">
    <source>
        <dbReference type="SAM" id="Phobius"/>
    </source>
</evidence>